<reference evidence="1" key="2">
    <citation type="submission" date="2014-06" db="EMBL/GenBank/DDBJ databases">
        <authorList>
            <person name="Aslett M."/>
        </authorList>
    </citation>
    <scope>NUCLEOTIDE SEQUENCE</scope>
</reference>
<dbReference type="EMBL" id="LK028586">
    <property type="protein sequence ID" value="CDS22323.1"/>
    <property type="molecule type" value="Genomic_DNA"/>
</dbReference>
<evidence type="ECO:0000313" key="2">
    <source>
        <dbReference type="Proteomes" id="UP000492820"/>
    </source>
</evidence>
<reference evidence="1 2" key="1">
    <citation type="journal article" date="2013" name="Nature">
        <title>The genomes of four tapeworm species reveal adaptations to parasitism.</title>
        <authorList>
            <person name="Tsai I.J."/>
            <person name="Zarowiecki M."/>
            <person name="Holroyd N."/>
            <person name="Garciarrubio A."/>
            <person name="Sanchez-Flores A."/>
            <person name="Brooks K.L."/>
            <person name="Tracey A."/>
            <person name="Bobes R.J."/>
            <person name="Fragoso G."/>
            <person name="Sciutto E."/>
            <person name="Aslett M."/>
            <person name="Beasley H."/>
            <person name="Bennett H.M."/>
            <person name="Cai J."/>
            <person name="Camicia F."/>
            <person name="Clark R."/>
            <person name="Cucher M."/>
            <person name="De Silva N."/>
            <person name="Day T.A."/>
            <person name="Deplazes P."/>
            <person name="Estrada K."/>
            <person name="Fernandez C."/>
            <person name="Holland P.W."/>
            <person name="Hou J."/>
            <person name="Hu S."/>
            <person name="Huckvale T."/>
            <person name="Hung S.S."/>
            <person name="Kamenetzky L."/>
            <person name="Keane J.A."/>
            <person name="Kiss F."/>
            <person name="Koziol U."/>
            <person name="Lambert O."/>
            <person name="Liu K."/>
            <person name="Luo X."/>
            <person name="Luo Y."/>
            <person name="Macchiaroli N."/>
            <person name="Nichol S."/>
            <person name="Paps J."/>
            <person name="Parkinson J."/>
            <person name="Pouchkina-Stantcheva N."/>
            <person name="Riddiford N."/>
            <person name="Rosenzvit M."/>
            <person name="Salinas G."/>
            <person name="Wasmuth J.D."/>
            <person name="Zamanian M."/>
            <person name="Zheng Y."/>
            <person name="Cai X."/>
            <person name="Soberon X."/>
            <person name="Olson P.D."/>
            <person name="Laclette J.P."/>
            <person name="Brehm K."/>
            <person name="Berriman M."/>
            <person name="Garciarrubio A."/>
            <person name="Bobes R.J."/>
            <person name="Fragoso G."/>
            <person name="Sanchez-Flores A."/>
            <person name="Estrada K."/>
            <person name="Cevallos M.A."/>
            <person name="Morett E."/>
            <person name="Gonzalez V."/>
            <person name="Portillo T."/>
            <person name="Ochoa-Leyva A."/>
            <person name="Jose M.V."/>
            <person name="Sciutto E."/>
            <person name="Landa A."/>
            <person name="Jimenez L."/>
            <person name="Valdes V."/>
            <person name="Carrero J.C."/>
            <person name="Larralde C."/>
            <person name="Morales-Montor J."/>
            <person name="Limon-Lason J."/>
            <person name="Soberon X."/>
            <person name="Laclette J.P."/>
        </authorList>
    </citation>
    <scope>NUCLEOTIDE SEQUENCE [LARGE SCALE GENOMIC DNA]</scope>
</reference>
<evidence type="ECO:0000313" key="3">
    <source>
        <dbReference type="WBParaSite" id="EgrG_000353000"/>
    </source>
</evidence>
<evidence type="ECO:0000313" key="1">
    <source>
        <dbReference type="EMBL" id="CDS22323.1"/>
    </source>
</evidence>
<gene>
    <name evidence="1" type="ORF">EgrG_000353000</name>
</gene>
<dbReference type="Proteomes" id="UP000492820">
    <property type="component" value="Unassembled WGS sequence"/>
</dbReference>
<accession>A0A068WXF8</accession>
<sequence length="87" mass="10073">MKNEIGNPVVNFGENSNWLQQIQLKEPVHRVINSFTVLEFLSALLSFTSSKFCSTYFHTPISCYANYFTSVFHSNKLNISFLRKIFS</sequence>
<proteinExistence type="predicted"/>
<reference evidence="3" key="3">
    <citation type="submission" date="2020-10" db="UniProtKB">
        <authorList>
            <consortium name="WormBaseParasite"/>
        </authorList>
    </citation>
    <scope>IDENTIFICATION</scope>
</reference>
<dbReference type="AlphaFoldDB" id="A0A068WXF8"/>
<organism evidence="1">
    <name type="scientific">Echinococcus granulosus</name>
    <name type="common">Hydatid tapeworm</name>
    <dbReference type="NCBI Taxonomy" id="6210"/>
    <lineage>
        <taxon>Eukaryota</taxon>
        <taxon>Metazoa</taxon>
        <taxon>Spiralia</taxon>
        <taxon>Lophotrochozoa</taxon>
        <taxon>Platyhelminthes</taxon>
        <taxon>Cestoda</taxon>
        <taxon>Eucestoda</taxon>
        <taxon>Cyclophyllidea</taxon>
        <taxon>Taeniidae</taxon>
        <taxon>Echinococcus</taxon>
        <taxon>Echinococcus granulosus group</taxon>
    </lineage>
</organism>
<name>A0A068WXF8_ECHGR</name>
<dbReference type="WBParaSite" id="EgrG_000353000">
    <property type="protein sequence ID" value="EgrG_000353000"/>
    <property type="gene ID" value="EgrG_000353000"/>
</dbReference>
<protein>
    <submittedName>
        <fullName evidence="1 3">Uncharacterized protein</fullName>
    </submittedName>
</protein>